<evidence type="ECO:0000259" key="1">
    <source>
        <dbReference type="Pfam" id="PF14291"/>
    </source>
</evidence>
<accession>A0A8C1ZXV1</accession>
<dbReference type="AlphaFoldDB" id="A0A8C1ZXV1"/>
<dbReference type="Ensembl" id="ENSCCRT00015100208.1">
    <property type="protein sequence ID" value="ENSCCRP00015097057.1"/>
    <property type="gene ID" value="ENSCCRG00015039102.1"/>
</dbReference>
<name>A0A8C1ZXV1_CYPCA</name>
<sequence>MAMTAPMRSHSNKSGLLPNLSLTPLVYVLLPYWLCNIGESDAERADIETASSETTALQEIPKAQADASVDEEAYHFDYFARPQAQDLDTFFNYHPQQPTKHHLVAKVFHSKHGTNRKWLTYSEKTQSLYCSVCLAFAPAASDSPFIKGGMKTWKHVHRRIEEHEKSKIHRDSADAYFLLAKRADIKSLLADKQMSLHHEQVKEKCQVMELIIDVIKVIGKCGLSYRGDKAEAAYTLEDTAVNHGNFLELVILLSRYDLCLQQHISSCIEQSKKHHDTGAKGRGSLVTLLSKDIVGKVVDALSQVIKGTISDEVREAGLFSVQIDTTQDVTSKDQCAIIVRYITDVVHERLVAMVNCEKSTGKYLTQLLKNTLDKLGIDMGMCVGNSTDGAANMQGPYKGFSAFLSEQSPAQIHVWCYAHVLNLVLADITGSVIESASVFSLLNDVAVFLRESYKRMQTWEETSEDKRHRRLGPIGETRWWAKDQALTKFFGSFGNPQDALFGDLLLTLASVEEDGSMKSTVRVKAKGLIENLLKYEIILIAQTFLYIFLHTTQRQKAGRDGQL</sequence>
<evidence type="ECO:0000313" key="3">
    <source>
        <dbReference type="Proteomes" id="UP000694700"/>
    </source>
</evidence>
<organism evidence="2 3">
    <name type="scientific">Cyprinus carpio</name>
    <name type="common">Common carp</name>
    <dbReference type="NCBI Taxonomy" id="7962"/>
    <lineage>
        <taxon>Eukaryota</taxon>
        <taxon>Metazoa</taxon>
        <taxon>Chordata</taxon>
        <taxon>Craniata</taxon>
        <taxon>Vertebrata</taxon>
        <taxon>Euteleostomi</taxon>
        <taxon>Actinopterygii</taxon>
        <taxon>Neopterygii</taxon>
        <taxon>Teleostei</taxon>
        <taxon>Ostariophysi</taxon>
        <taxon>Cypriniformes</taxon>
        <taxon>Cyprinidae</taxon>
        <taxon>Cyprininae</taxon>
        <taxon>Cyprinus</taxon>
    </lineage>
</organism>
<dbReference type="PANTHER" id="PTHR45749">
    <property type="match status" value="1"/>
</dbReference>
<proteinExistence type="predicted"/>
<protein>
    <recommendedName>
        <fullName evidence="1">DUF4371 domain-containing protein</fullName>
    </recommendedName>
</protein>
<evidence type="ECO:0000313" key="2">
    <source>
        <dbReference type="Ensembl" id="ENSCCRP00015097057.1"/>
    </source>
</evidence>
<dbReference type="InterPro" id="IPR025398">
    <property type="entry name" value="DUF4371"/>
</dbReference>
<dbReference type="Proteomes" id="UP000694700">
    <property type="component" value="Unplaced"/>
</dbReference>
<dbReference type="PANTHER" id="PTHR45749:SF21">
    <property type="entry name" value="DUF4371 DOMAIN-CONTAINING PROTEIN"/>
    <property type="match status" value="1"/>
</dbReference>
<dbReference type="SUPFAM" id="SSF53098">
    <property type="entry name" value="Ribonuclease H-like"/>
    <property type="match status" value="1"/>
</dbReference>
<dbReference type="Pfam" id="PF14291">
    <property type="entry name" value="DUF4371"/>
    <property type="match status" value="1"/>
</dbReference>
<dbReference type="InterPro" id="IPR012337">
    <property type="entry name" value="RNaseH-like_sf"/>
</dbReference>
<reference evidence="2" key="1">
    <citation type="submission" date="2025-08" db="UniProtKB">
        <authorList>
            <consortium name="Ensembl"/>
        </authorList>
    </citation>
    <scope>IDENTIFICATION</scope>
</reference>
<feature type="domain" description="DUF4371" evidence="1">
    <location>
        <begin position="201"/>
        <end position="399"/>
    </location>
</feature>